<dbReference type="PROSITE" id="PS51186">
    <property type="entry name" value="GNAT"/>
    <property type="match status" value="1"/>
</dbReference>
<dbReference type="InterPro" id="IPR016181">
    <property type="entry name" value="Acyl_CoA_acyltransferase"/>
</dbReference>
<proteinExistence type="predicted"/>
<evidence type="ECO:0000259" key="1">
    <source>
        <dbReference type="PROSITE" id="PS51186"/>
    </source>
</evidence>
<dbReference type="Gene3D" id="3.40.630.30">
    <property type="match status" value="1"/>
</dbReference>
<dbReference type="GO" id="GO:0016747">
    <property type="term" value="F:acyltransferase activity, transferring groups other than amino-acyl groups"/>
    <property type="evidence" value="ECO:0007669"/>
    <property type="project" value="InterPro"/>
</dbReference>
<dbReference type="InterPro" id="IPR045057">
    <property type="entry name" value="Gcn5-rel_NAT"/>
</dbReference>
<keyword evidence="4" id="KW-1185">Reference proteome</keyword>
<dbReference type="Pfam" id="PF14542">
    <property type="entry name" value="Acetyltransf_CG"/>
    <property type="match status" value="1"/>
</dbReference>
<dbReference type="CDD" id="cd04301">
    <property type="entry name" value="NAT_SF"/>
    <property type="match status" value="1"/>
</dbReference>
<feature type="domain" description="N-acetyltransferase" evidence="1">
    <location>
        <begin position="1"/>
        <end position="97"/>
    </location>
</feature>
<dbReference type="RefSeq" id="WP_092638271.1">
    <property type="nucleotide sequence ID" value="NZ_FNID01000005.1"/>
</dbReference>
<organism evidence="3 4">
    <name type="scientific">Acetanaerobacterium elongatum</name>
    <dbReference type="NCBI Taxonomy" id="258515"/>
    <lineage>
        <taxon>Bacteria</taxon>
        <taxon>Bacillati</taxon>
        <taxon>Bacillota</taxon>
        <taxon>Clostridia</taxon>
        <taxon>Eubacteriales</taxon>
        <taxon>Oscillospiraceae</taxon>
        <taxon>Acetanaerobacterium</taxon>
    </lineage>
</organism>
<dbReference type="InterPro" id="IPR000182">
    <property type="entry name" value="GNAT_dom"/>
</dbReference>
<evidence type="ECO:0000313" key="4">
    <source>
        <dbReference type="Proteomes" id="UP000199182"/>
    </source>
</evidence>
<dbReference type="Proteomes" id="UP000199182">
    <property type="component" value="Unassembled WGS sequence"/>
</dbReference>
<feature type="domain" description="N-acetyltransferase" evidence="2">
    <location>
        <begin position="2"/>
        <end position="90"/>
    </location>
</feature>
<evidence type="ECO:0000313" key="3">
    <source>
        <dbReference type="EMBL" id="SDM81344.1"/>
    </source>
</evidence>
<accession>A0A1G9W9V8</accession>
<dbReference type="InterPro" id="IPR031165">
    <property type="entry name" value="GNAT_YJDJ"/>
</dbReference>
<sequence>MDFKYEEGRIYYTDDNGKLLAEVTYPAVSSKVAEINHTFVDDSLRGQGIAGQLLKACAEKLRSEGRRAIPSCSYAKGWFEKNKDYSDVNAENAERSK</sequence>
<gene>
    <name evidence="3" type="ORF">SAMN05192585_10588</name>
</gene>
<reference evidence="3 4" key="1">
    <citation type="submission" date="2016-10" db="EMBL/GenBank/DDBJ databases">
        <authorList>
            <person name="de Groot N.N."/>
        </authorList>
    </citation>
    <scope>NUCLEOTIDE SEQUENCE [LARGE SCALE GENOMIC DNA]</scope>
    <source>
        <strain evidence="3 4">CGMCC 1.5012</strain>
    </source>
</reference>
<dbReference type="STRING" id="258515.SAMN05192585_10588"/>
<dbReference type="AlphaFoldDB" id="A0A1G9W9V8"/>
<dbReference type="EMBL" id="FNID01000005">
    <property type="protein sequence ID" value="SDM81344.1"/>
    <property type="molecule type" value="Genomic_DNA"/>
</dbReference>
<dbReference type="OrthoDB" id="9793389at2"/>
<evidence type="ECO:0000259" key="2">
    <source>
        <dbReference type="PROSITE" id="PS51729"/>
    </source>
</evidence>
<dbReference type="PANTHER" id="PTHR31435">
    <property type="entry name" value="PROTEIN NATD1"/>
    <property type="match status" value="1"/>
</dbReference>
<protein>
    <submittedName>
        <fullName evidence="3">Uncharacterized protein</fullName>
    </submittedName>
</protein>
<dbReference type="PROSITE" id="PS51729">
    <property type="entry name" value="GNAT_YJDJ"/>
    <property type="match status" value="1"/>
</dbReference>
<dbReference type="PANTHER" id="PTHR31435:SF10">
    <property type="entry name" value="BSR4717 PROTEIN"/>
    <property type="match status" value="1"/>
</dbReference>
<dbReference type="SUPFAM" id="SSF55729">
    <property type="entry name" value="Acyl-CoA N-acyltransferases (Nat)"/>
    <property type="match status" value="1"/>
</dbReference>
<name>A0A1G9W9V8_9FIRM</name>